<reference evidence="1" key="1">
    <citation type="journal article" date="2023" name="PLoS Negl. Trop. Dis.">
        <title>A genome sequence for Biomphalaria pfeifferi, the major vector snail for the human-infecting parasite Schistosoma mansoni.</title>
        <authorList>
            <person name="Bu L."/>
            <person name="Lu L."/>
            <person name="Laidemitt M.R."/>
            <person name="Zhang S.M."/>
            <person name="Mutuku M."/>
            <person name="Mkoji G."/>
            <person name="Steinauer M."/>
            <person name="Loker E.S."/>
        </authorList>
    </citation>
    <scope>NUCLEOTIDE SEQUENCE</scope>
    <source>
        <strain evidence="1">KasaAsao</strain>
    </source>
</reference>
<evidence type="ECO:0000313" key="2">
    <source>
        <dbReference type="Proteomes" id="UP001233172"/>
    </source>
</evidence>
<dbReference type="EMBL" id="JASAOG010000008">
    <property type="protein sequence ID" value="KAK0067372.1"/>
    <property type="molecule type" value="Genomic_DNA"/>
</dbReference>
<proteinExistence type="predicted"/>
<name>A0AAD8C7F7_BIOPF</name>
<protein>
    <submittedName>
        <fullName evidence="1">Uncharacterized protein</fullName>
    </submittedName>
</protein>
<evidence type="ECO:0000313" key="1">
    <source>
        <dbReference type="EMBL" id="KAK0067372.1"/>
    </source>
</evidence>
<keyword evidence="2" id="KW-1185">Reference proteome</keyword>
<reference evidence="1" key="2">
    <citation type="submission" date="2023-04" db="EMBL/GenBank/DDBJ databases">
        <authorList>
            <person name="Bu L."/>
            <person name="Lu L."/>
            <person name="Laidemitt M.R."/>
            <person name="Zhang S.M."/>
            <person name="Mutuku M."/>
            <person name="Mkoji G."/>
            <person name="Steinauer M."/>
            <person name="Loker E.S."/>
        </authorList>
    </citation>
    <scope>NUCLEOTIDE SEQUENCE</scope>
    <source>
        <strain evidence="1">KasaAsao</strain>
        <tissue evidence="1">Whole Snail</tissue>
    </source>
</reference>
<gene>
    <name evidence="1" type="ORF">Bpfe_003470</name>
</gene>
<comment type="caution">
    <text evidence="1">The sequence shown here is derived from an EMBL/GenBank/DDBJ whole genome shotgun (WGS) entry which is preliminary data.</text>
</comment>
<dbReference type="AlphaFoldDB" id="A0AAD8C7F7"/>
<organism evidence="1 2">
    <name type="scientific">Biomphalaria pfeifferi</name>
    <name type="common">Bloodfluke planorb</name>
    <name type="synonym">Freshwater snail</name>
    <dbReference type="NCBI Taxonomy" id="112525"/>
    <lineage>
        <taxon>Eukaryota</taxon>
        <taxon>Metazoa</taxon>
        <taxon>Spiralia</taxon>
        <taxon>Lophotrochozoa</taxon>
        <taxon>Mollusca</taxon>
        <taxon>Gastropoda</taxon>
        <taxon>Heterobranchia</taxon>
        <taxon>Euthyneura</taxon>
        <taxon>Panpulmonata</taxon>
        <taxon>Hygrophila</taxon>
        <taxon>Lymnaeoidea</taxon>
        <taxon>Planorbidae</taxon>
        <taxon>Biomphalaria</taxon>
    </lineage>
</organism>
<sequence length="56" mass="6167">MSTQNSSYQTPNLLGQCGTDFSKSKTSAEIILYTPKPAFDQGRYYGGKASRITDEI</sequence>
<dbReference type="Proteomes" id="UP001233172">
    <property type="component" value="Unassembled WGS sequence"/>
</dbReference>
<feature type="non-terminal residue" evidence="1">
    <location>
        <position position="56"/>
    </location>
</feature>
<accession>A0AAD8C7F7</accession>